<dbReference type="Proteomes" id="UP001597427">
    <property type="component" value="Unassembled WGS sequence"/>
</dbReference>
<keyword evidence="1" id="KW-0472">Membrane</keyword>
<proteinExistence type="predicted"/>
<evidence type="ECO:0000256" key="1">
    <source>
        <dbReference type="SAM" id="Phobius"/>
    </source>
</evidence>
<keyword evidence="1" id="KW-1133">Transmembrane helix</keyword>
<accession>A0ABW5TKE3</accession>
<name>A0ABW5TKE3_9ENTE</name>
<comment type="caution">
    <text evidence="2">The sequence shown here is derived from an EMBL/GenBank/DDBJ whole genome shotgun (WGS) entry which is preliminary data.</text>
</comment>
<evidence type="ECO:0000313" key="3">
    <source>
        <dbReference type="Proteomes" id="UP001597427"/>
    </source>
</evidence>
<dbReference type="EMBL" id="JBHUMO010000025">
    <property type="protein sequence ID" value="MFD2728586.1"/>
    <property type="molecule type" value="Genomic_DNA"/>
</dbReference>
<dbReference type="RefSeq" id="WP_379980135.1">
    <property type="nucleotide sequence ID" value="NZ_JBHUMO010000025.1"/>
</dbReference>
<reference evidence="3" key="1">
    <citation type="journal article" date="2019" name="Int. J. Syst. Evol. Microbiol.">
        <title>The Global Catalogue of Microorganisms (GCM) 10K type strain sequencing project: providing services to taxonomists for standard genome sequencing and annotation.</title>
        <authorList>
            <consortium name="The Broad Institute Genomics Platform"/>
            <consortium name="The Broad Institute Genome Sequencing Center for Infectious Disease"/>
            <person name="Wu L."/>
            <person name="Ma J."/>
        </authorList>
    </citation>
    <scope>NUCLEOTIDE SEQUENCE [LARGE SCALE GENOMIC DNA]</scope>
    <source>
        <strain evidence="3">TISTR 932</strain>
    </source>
</reference>
<evidence type="ECO:0000313" key="2">
    <source>
        <dbReference type="EMBL" id="MFD2728586.1"/>
    </source>
</evidence>
<evidence type="ECO:0008006" key="4">
    <source>
        <dbReference type="Google" id="ProtNLM"/>
    </source>
</evidence>
<organism evidence="2 3">
    <name type="scientific">Enterococcus camelliae</name>
    <dbReference type="NCBI Taxonomy" id="453959"/>
    <lineage>
        <taxon>Bacteria</taxon>
        <taxon>Bacillati</taxon>
        <taxon>Bacillota</taxon>
        <taxon>Bacilli</taxon>
        <taxon>Lactobacillales</taxon>
        <taxon>Enterococcaceae</taxon>
        <taxon>Enterococcus</taxon>
    </lineage>
</organism>
<protein>
    <recommendedName>
        <fullName evidence="4">MATE family efflux transporter</fullName>
    </recommendedName>
</protein>
<sequence length="45" mass="4920">MNKKIQAFTMPLIASNLFQIVISQISLVIIARKSTDALAAVTMID</sequence>
<keyword evidence="3" id="KW-1185">Reference proteome</keyword>
<keyword evidence="1" id="KW-0812">Transmembrane</keyword>
<gene>
    <name evidence="2" type="ORF">ACFSR0_03965</name>
</gene>
<feature type="transmembrane region" description="Helical" evidence="1">
    <location>
        <begin position="12"/>
        <end position="31"/>
    </location>
</feature>